<evidence type="ECO:0000313" key="5">
    <source>
        <dbReference type="Proteomes" id="UP000236547"/>
    </source>
</evidence>
<evidence type="ECO:0000313" key="4">
    <source>
        <dbReference type="Proteomes" id="UP000236449"/>
    </source>
</evidence>
<dbReference type="AlphaFoldDB" id="A0A2J8I5G3"/>
<dbReference type="Gene3D" id="3.40.710.10">
    <property type="entry name" value="DD-peptidase/beta-lactamase superfamily"/>
    <property type="match status" value="1"/>
</dbReference>
<gene>
    <name evidence="3" type="ORF">C1N32_06595</name>
    <name evidence="2" type="ORF">C1O25_12620</name>
</gene>
<reference evidence="4 5" key="1">
    <citation type="submission" date="2018-01" db="EMBL/GenBank/DDBJ databases">
        <title>Draft genome sequences of six Vibrio diazotrophicus strains isolated from deep-sea sediments of the Baltic Sea.</title>
        <authorList>
            <person name="Castillo D."/>
            <person name="Vandieken V."/>
            <person name="Chiang O."/>
            <person name="Middelboe M."/>
        </authorList>
    </citation>
    <scope>NUCLEOTIDE SEQUENCE [LARGE SCALE GENOMIC DNA]</scope>
    <source>
        <strain evidence="3 4">60.27F</strain>
        <strain evidence="2 5">65.10M</strain>
    </source>
</reference>
<dbReference type="Proteomes" id="UP000236449">
    <property type="component" value="Unassembled WGS sequence"/>
</dbReference>
<dbReference type="OrthoDB" id="9799367at2"/>
<protein>
    <recommendedName>
        <fullName evidence="1">Beta-lactamase-related domain-containing protein</fullName>
    </recommendedName>
</protein>
<keyword evidence="5" id="KW-1185">Reference proteome</keyword>
<evidence type="ECO:0000313" key="2">
    <source>
        <dbReference type="EMBL" id="PNI00210.1"/>
    </source>
</evidence>
<proteinExistence type="predicted"/>
<comment type="caution">
    <text evidence="3">The sequence shown here is derived from an EMBL/GenBank/DDBJ whole genome shotgun (WGS) entry which is preliminary data.</text>
</comment>
<dbReference type="SUPFAM" id="SSF56601">
    <property type="entry name" value="beta-lactamase/transpeptidase-like"/>
    <property type="match status" value="1"/>
</dbReference>
<name>A0A2J8I5G3_VIBDI</name>
<dbReference type="EMBL" id="POSK01000003">
    <property type="protein sequence ID" value="PNI05758.1"/>
    <property type="molecule type" value="Genomic_DNA"/>
</dbReference>
<dbReference type="InterPro" id="IPR012338">
    <property type="entry name" value="Beta-lactam/transpept-like"/>
</dbReference>
<dbReference type="EMBL" id="POSM01000017">
    <property type="protein sequence ID" value="PNI00210.1"/>
    <property type="molecule type" value="Genomic_DNA"/>
</dbReference>
<dbReference type="InterPro" id="IPR050491">
    <property type="entry name" value="AmpC-like"/>
</dbReference>
<accession>A0A2J8I5G3</accession>
<dbReference type="InterPro" id="IPR001466">
    <property type="entry name" value="Beta-lactam-related"/>
</dbReference>
<dbReference type="PANTHER" id="PTHR46825">
    <property type="entry name" value="D-ALANYL-D-ALANINE-CARBOXYPEPTIDASE/ENDOPEPTIDASE AMPH"/>
    <property type="match status" value="1"/>
</dbReference>
<feature type="domain" description="Beta-lactamase-related" evidence="1">
    <location>
        <begin position="46"/>
        <end position="376"/>
    </location>
</feature>
<organism evidence="3 4">
    <name type="scientific">Vibrio diazotrophicus</name>
    <dbReference type="NCBI Taxonomy" id="685"/>
    <lineage>
        <taxon>Bacteria</taxon>
        <taxon>Pseudomonadati</taxon>
        <taxon>Pseudomonadota</taxon>
        <taxon>Gammaproteobacteria</taxon>
        <taxon>Vibrionales</taxon>
        <taxon>Vibrionaceae</taxon>
        <taxon>Vibrio</taxon>
    </lineage>
</organism>
<dbReference type="PANTHER" id="PTHR46825:SF9">
    <property type="entry name" value="BETA-LACTAMASE-RELATED DOMAIN-CONTAINING PROTEIN"/>
    <property type="match status" value="1"/>
</dbReference>
<dbReference type="Pfam" id="PF00144">
    <property type="entry name" value="Beta-lactamase"/>
    <property type="match status" value="1"/>
</dbReference>
<dbReference type="Proteomes" id="UP000236547">
    <property type="component" value="Unassembled WGS sequence"/>
</dbReference>
<dbReference type="PROSITE" id="PS51257">
    <property type="entry name" value="PROKAR_LIPOPROTEIN"/>
    <property type="match status" value="1"/>
</dbReference>
<evidence type="ECO:0000259" key="1">
    <source>
        <dbReference type="Pfam" id="PF00144"/>
    </source>
</evidence>
<evidence type="ECO:0000313" key="3">
    <source>
        <dbReference type="EMBL" id="PNI05758.1"/>
    </source>
</evidence>
<sequence length="390" mass="43470">MRLSCYYRKELGVKAFKETCFVIGFLFLLGCTSNDNGDLVRSFSDLNETTPGCAVGIIKNNRFLYEGYFGQSNLKYNIPIDKKTVFNIGSNSKHITASLVLLLESEGKLSRSDSLEKYYQDGPDWFKDITLYHLLHHQSGLPDYINDIETRNGVIRQLVNESELASGLTIGQPIPKDTVTTAVVNWMKGLDSPIFKSGSLAIYSNTGYLLLADIVEKASGVEFNKLAEDRLFKPLGMESTTIHGKLNGEIKWSATGYIDFGDGVYRPTENNIVTQGTSGVKTTLSDYAKWISHLMTPKTDKELWVSFLNPDDPVYGKAPTWKSGLQHYSNGLVIFRTNKGSSYTHGGLSIDGMASDFWFSPKLKLGYIQLCNFNTTRRVDILALAEQYGG</sequence>